<gene>
    <name evidence="2" type="ORF">M378DRAFT_1006629</name>
</gene>
<dbReference type="STRING" id="946122.A0A0C2WT09"/>
<dbReference type="AlphaFoldDB" id="A0A0C2WT09"/>
<name>A0A0C2WT09_AMAMK</name>
<dbReference type="Proteomes" id="UP000054549">
    <property type="component" value="Unassembled WGS sequence"/>
</dbReference>
<sequence>MNCGNLCRAKTVLRPYPSSLNRTTRTSDAFKMSQPLFVVGHVAIKQIVYLELVERELKCQKDERQATPNSTKDKDAEELDQVAGNAEDEIGEIGTVVWTGITTSGIWAHDRLCTMQQSSQVQEPNIWSCYPSFQQIPWRQLPIL</sequence>
<dbReference type="InParanoid" id="A0A0C2WT09"/>
<keyword evidence="3" id="KW-1185">Reference proteome</keyword>
<dbReference type="EMBL" id="KN818315">
    <property type="protein sequence ID" value="KIL59473.1"/>
    <property type="molecule type" value="Genomic_DNA"/>
</dbReference>
<evidence type="ECO:0000313" key="2">
    <source>
        <dbReference type="EMBL" id="KIL59473.1"/>
    </source>
</evidence>
<evidence type="ECO:0000313" key="3">
    <source>
        <dbReference type="Proteomes" id="UP000054549"/>
    </source>
</evidence>
<evidence type="ECO:0000256" key="1">
    <source>
        <dbReference type="SAM" id="MobiDB-lite"/>
    </source>
</evidence>
<organism evidence="2 3">
    <name type="scientific">Amanita muscaria (strain Koide BX008)</name>
    <dbReference type="NCBI Taxonomy" id="946122"/>
    <lineage>
        <taxon>Eukaryota</taxon>
        <taxon>Fungi</taxon>
        <taxon>Dikarya</taxon>
        <taxon>Basidiomycota</taxon>
        <taxon>Agaricomycotina</taxon>
        <taxon>Agaricomycetes</taxon>
        <taxon>Agaricomycetidae</taxon>
        <taxon>Agaricales</taxon>
        <taxon>Pluteineae</taxon>
        <taxon>Amanitaceae</taxon>
        <taxon>Amanita</taxon>
    </lineage>
</organism>
<dbReference type="OrthoDB" id="3268440at2759"/>
<accession>A0A0C2WT09</accession>
<reference evidence="2 3" key="1">
    <citation type="submission" date="2014-04" db="EMBL/GenBank/DDBJ databases">
        <title>Evolutionary Origins and Diversification of the Mycorrhizal Mutualists.</title>
        <authorList>
            <consortium name="DOE Joint Genome Institute"/>
            <consortium name="Mycorrhizal Genomics Consortium"/>
            <person name="Kohler A."/>
            <person name="Kuo A."/>
            <person name="Nagy L.G."/>
            <person name="Floudas D."/>
            <person name="Copeland A."/>
            <person name="Barry K.W."/>
            <person name="Cichocki N."/>
            <person name="Veneault-Fourrey C."/>
            <person name="LaButti K."/>
            <person name="Lindquist E.A."/>
            <person name="Lipzen A."/>
            <person name="Lundell T."/>
            <person name="Morin E."/>
            <person name="Murat C."/>
            <person name="Riley R."/>
            <person name="Ohm R."/>
            <person name="Sun H."/>
            <person name="Tunlid A."/>
            <person name="Henrissat B."/>
            <person name="Grigoriev I.V."/>
            <person name="Hibbett D.S."/>
            <person name="Martin F."/>
        </authorList>
    </citation>
    <scope>NUCLEOTIDE SEQUENCE [LARGE SCALE GENOMIC DNA]</scope>
    <source>
        <strain evidence="2 3">Koide BX008</strain>
    </source>
</reference>
<dbReference type="HOGENOM" id="CLU_1795977_0_0_1"/>
<feature type="compositionally biased region" description="Basic and acidic residues" evidence="1">
    <location>
        <begin position="61"/>
        <end position="75"/>
    </location>
</feature>
<feature type="region of interest" description="Disordered" evidence="1">
    <location>
        <begin position="61"/>
        <end position="84"/>
    </location>
</feature>
<protein>
    <submittedName>
        <fullName evidence="2">Uncharacterized protein</fullName>
    </submittedName>
</protein>
<proteinExistence type="predicted"/>